<keyword evidence="3" id="KW-1185">Reference proteome</keyword>
<feature type="region of interest" description="Disordered" evidence="1">
    <location>
        <begin position="238"/>
        <end position="259"/>
    </location>
</feature>
<accession>A0AAD1UIU4</accession>
<reference evidence="2" key="1">
    <citation type="submission" date="2023-07" db="EMBL/GenBank/DDBJ databases">
        <authorList>
            <consortium name="AG Swart"/>
            <person name="Singh M."/>
            <person name="Singh A."/>
            <person name="Seah K."/>
            <person name="Emmerich C."/>
        </authorList>
    </citation>
    <scope>NUCLEOTIDE SEQUENCE</scope>
    <source>
        <strain evidence="2">DP1</strain>
    </source>
</reference>
<feature type="compositionally biased region" description="Basic residues" evidence="1">
    <location>
        <begin position="238"/>
        <end position="251"/>
    </location>
</feature>
<protein>
    <submittedName>
        <fullName evidence="2">Uncharacterized protein</fullName>
    </submittedName>
</protein>
<evidence type="ECO:0000313" key="3">
    <source>
        <dbReference type="Proteomes" id="UP001295684"/>
    </source>
</evidence>
<proteinExistence type="predicted"/>
<dbReference type="Proteomes" id="UP001295684">
    <property type="component" value="Unassembled WGS sequence"/>
</dbReference>
<dbReference type="AlphaFoldDB" id="A0AAD1UIU4"/>
<evidence type="ECO:0000313" key="2">
    <source>
        <dbReference type="EMBL" id="CAI2368028.1"/>
    </source>
</evidence>
<dbReference type="EMBL" id="CAMPGE010009155">
    <property type="protein sequence ID" value="CAI2368028.1"/>
    <property type="molecule type" value="Genomic_DNA"/>
</dbReference>
<name>A0AAD1UIU4_EUPCR</name>
<sequence length="360" mass="41868">MQGAYVKRINASPSLHIRSNSNRLKKPIKLKEYDYSIDLQGNYLNFGQPSCFHHVSKEHPKNSICQNIDVGRDSSRSVTRDINHRSISPLSKERERGSAMKLRKTVKSSHNVGRLKLNRVPIAKPQTSYHKSFKSFHKSHKRVSYYDTNAGSAYFGNTIKDKQHLDFNELIDGQEENNFVTMKVNNNVKNNLVPNNYRSECEENKIKNNSNQAPKISKQRNPSLLKTKYARKNKSVLLRRKHWNTSSKKGKRSDSPLNLSKKEFGQEYRAVLDKLLEPKLPNNRELKCDPSYEYAQRAMKLRVMKLRVMKKVDLIQNKGFLKLMRRKTTLADIRMILAIMNNKGKRKFSMLEVDYNLGIK</sequence>
<comment type="caution">
    <text evidence="2">The sequence shown here is derived from an EMBL/GenBank/DDBJ whole genome shotgun (WGS) entry which is preliminary data.</text>
</comment>
<organism evidence="2 3">
    <name type="scientific">Euplotes crassus</name>
    <dbReference type="NCBI Taxonomy" id="5936"/>
    <lineage>
        <taxon>Eukaryota</taxon>
        <taxon>Sar</taxon>
        <taxon>Alveolata</taxon>
        <taxon>Ciliophora</taxon>
        <taxon>Intramacronucleata</taxon>
        <taxon>Spirotrichea</taxon>
        <taxon>Hypotrichia</taxon>
        <taxon>Euplotida</taxon>
        <taxon>Euplotidae</taxon>
        <taxon>Moneuplotes</taxon>
    </lineage>
</organism>
<gene>
    <name evidence="2" type="ORF">ECRASSUSDP1_LOCUS9317</name>
</gene>
<evidence type="ECO:0000256" key="1">
    <source>
        <dbReference type="SAM" id="MobiDB-lite"/>
    </source>
</evidence>